<dbReference type="AlphaFoldDB" id="A0A8J4AFI6"/>
<gene>
    <name evidence="3" type="ORF">NUM_56450</name>
</gene>
<feature type="transmembrane region" description="Helical" evidence="1">
    <location>
        <begin position="35"/>
        <end position="54"/>
    </location>
</feature>
<sequence>MPLDPNPSHDRKPPLVLHIGREELTIRQRYEVVSILNDILVGCWFLVGSVLFFYPAHERLAISLFVVGSIEMLVRPLIRLARRLHLQRLHPRLPTETARDF</sequence>
<dbReference type="RefSeq" id="WP_207128035.1">
    <property type="nucleotide sequence ID" value="NZ_BOPO01000116.1"/>
</dbReference>
<evidence type="ECO:0000256" key="1">
    <source>
        <dbReference type="SAM" id="Phobius"/>
    </source>
</evidence>
<comment type="caution">
    <text evidence="3">The sequence shown here is derived from an EMBL/GenBank/DDBJ whole genome shotgun (WGS) entry which is preliminary data.</text>
</comment>
<dbReference type="Proteomes" id="UP000614996">
    <property type="component" value="Unassembled WGS sequence"/>
</dbReference>
<keyword evidence="4" id="KW-1185">Reference proteome</keyword>
<name>A0A8J4AFI6_9ACTN</name>
<dbReference type="InterPro" id="IPR025424">
    <property type="entry name" value="YrhK_domain"/>
</dbReference>
<organism evidence="3 4">
    <name type="scientific">Actinocatenispora comari</name>
    <dbReference type="NCBI Taxonomy" id="2807577"/>
    <lineage>
        <taxon>Bacteria</taxon>
        <taxon>Bacillati</taxon>
        <taxon>Actinomycetota</taxon>
        <taxon>Actinomycetes</taxon>
        <taxon>Micromonosporales</taxon>
        <taxon>Micromonosporaceae</taxon>
        <taxon>Actinocatenispora</taxon>
    </lineage>
</organism>
<dbReference type="Pfam" id="PF14145">
    <property type="entry name" value="YrhK"/>
    <property type="match status" value="1"/>
</dbReference>
<proteinExistence type="predicted"/>
<dbReference type="EMBL" id="BOPO01000116">
    <property type="protein sequence ID" value="GIL30391.1"/>
    <property type="molecule type" value="Genomic_DNA"/>
</dbReference>
<keyword evidence="1" id="KW-0812">Transmembrane</keyword>
<evidence type="ECO:0000313" key="4">
    <source>
        <dbReference type="Proteomes" id="UP000614996"/>
    </source>
</evidence>
<accession>A0A8J4AFI6</accession>
<feature type="transmembrane region" description="Helical" evidence="1">
    <location>
        <begin position="60"/>
        <end position="78"/>
    </location>
</feature>
<evidence type="ECO:0000313" key="3">
    <source>
        <dbReference type="EMBL" id="GIL30391.1"/>
    </source>
</evidence>
<feature type="domain" description="YrhK" evidence="2">
    <location>
        <begin position="28"/>
        <end position="83"/>
    </location>
</feature>
<evidence type="ECO:0000259" key="2">
    <source>
        <dbReference type="Pfam" id="PF14145"/>
    </source>
</evidence>
<protein>
    <recommendedName>
        <fullName evidence="2">YrhK domain-containing protein</fullName>
    </recommendedName>
</protein>
<keyword evidence="1" id="KW-0472">Membrane</keyword>
<reference evidence="4" key="1">
    <citation type="journal article" date="2021" name="Int. J. Syst. Evol. Microbiol.">
        <title>Actinocatenispora comari sp. nov., an endophytic actinomycete isolated from aerial parts of Comarum salesowianum.</title>
        <authorList>
            <person name="Oyunbileg N."/>
            <person name="Iizaka Y."/>
            <person name="Hamada M."/>
            <person name="Davaapurev B.O."/>
            <person name="Fukumoto A."/>
            <person name="Tsetseg B."/>
            <person name="Kato F."/>
            <person name="Tamura T."/>
            <person name="Batkhuu J."/>
            <person name="Anzai Y."/>
        </authorList>
    </citation>
    <scope>NUCLEOTIDE SEQUENCE [LARGE SCALE GENOMIC DNA]</scope>
    <source>
        <strain evidence="4">NUM-2625</strain>
    </source>
</reference>
<keyword evidence="1" id="KW-1133">Transmembrane helix</keyword>